<keyword evidence="2" id="KW-1185">Reference proteome</keyword>
<sequence length="70" mass="7639">MSTYPEFDMNEAQECVERARGIVEMIGPYLSQMLGPEDARAVLGGVWAASDLLDRLAVMTGLDPKPEAQP</sequence>
<organism evidence="1 2">
    <name type="scientific">Lysobacter arseniciresistens ZS79</name>
    <dbReference type="NCBI Taxonomy" id="913325"/>
    <lineage>
        <taxon>Bacteria</taxon>
        <taxon>Pseudomonadati</taxon>
        <taxon>Pseudomonadota</taxon>
        <taxon>Gammaproteobacteria</taxon>
        <taxon>Lysobacterales</taxon>
        <taxon>Lysobacteraceae</taxon>
        <taxon>Novilysobacter</taxon>
    </lineage>
</organism>
<comment type="caution">
    <text evidence="1">The sequence shown here is derived from an EMBL/GenBank/DDBJ whole genome shotgun (WGS) entry which is preliminary data.</text>
</comment>
<proteinExistence type="predicted"/>
<name>A0A0A0EWS8_9GAMM</name>
<dbReference type="STRING" id="913325.N799_07270"/>
<dbReference type="AlphaFoldDB" id="A0A0A0EWS8"/>
<dbReference type="EMBL" id="AVPT01000019">
    <property type="protein sequence ID" value="KGM55371.1"/>
    <property type="molecule type" value="Genomic_DNA"/>
</dbReference>
<evidence type="ECO:0000313" key="2">
    <source>
        <dbReference type="Proteomes" id="UP000029989"/>
    </source>
</evidence>
<evidence type="ECO:0000313" key="1">
    <source>
        <dbReference type="EMBL" id="KGM55371.1"/>
    </source>
</evidence>
<accession>A0A0A0EWS8</accession>
<reference evidence="1 2" key="1">
    <citation type="journal article" date="2015" name="Stand. Genomic Sci.">
        <title>Genomic information of the arsenic-resistant bacterium Lysobacter arseniciresistens type strain ZS79(T) and comparison of Lysobacter draft genomes.</title>
        <authorList>
            <person name="Liu L."/>
            <person name="Zhang S."/>
            <person name="Luo M."/>
            <person name="Wang G."/>
        </authorList>
    </citation>
    <scope>NUCLEOTIDE SEQUENCE [LARGE SCALE GENOMIC DNA]</scope>
    <source>
        <strain evidence="1 2">ZS79</strain>
    </source>
</reference>
<dbReference type="Proteomes" id="UP000029989">
    <property type="component" value="Unassembled WGS sequence"/>
</dbReference>
<gene>
    <name evidence="1" type="ORF">N799_07270</name>
</gene>
<protein>
    <submittedName>
        <fullName evidence="1">Uncharacterized protein</fullName>
    </submittedName>
</protein>